<accession>A0A2H3LEY1</accession>
<dbReference type="AlphaFoldDB" id="A0A2H3LEY1"/>
<dbReference type="RefSeq" id="WP_097650356.1">
    <property type="nucleotide sequence ID" value="NZ_LYXE01000008.1"/>
</dbReference>
<organism evidence="1 2">
    <name type="scientific">Candidatus Chloroploca asiatica</name>
    <dbReference type="NCBI Taxonomy" id="1506545"/>
    <lineage>
        <taxon>Bacteria</taxon>
        <taxon>Bacillati</taxon>
        <taxon>Chloroflexota</taxon>
        <taxon>Chloroflexia</taxon>
        <taxon>Chloroflexales</taxon>
        <taxon>Chloroflexineae</taxon>
        <taxon>Oscillochloridaceae</taxon>
        <taxon>Candidatus Chloroploca</taxon>
    </lineage>
</organism>
<sequence length="68" mass="7221">MRSVMISVTVMMSIAAYTPIVTGSQNPAVLLTAVCNNTTSQRLPFVRLKNQVKSTARAAEPATGVAVR</sequence>
<name>A0A2H3LEY1_9CHLR</name>
<dbReference type="EMBL" id="LYXE01000008">
    <property type="protein sequence ID" value="PDW01340.1"/>
    <property type="molecule type" value="Genomic_DNA"/>
</dbReference>
<proteinExistence type="predicted"/>
<gene>
    <name evidence="1" type="ORF">A9Q02_21085</name>
</gene>
<evidence type="ECO:0000313" key="1">
    <source>
        <dbReference type="EMBL" id="PDW01340.1"/>
    </source>
</evidence>
<reference evidence="1 2" key="1">
    <citation type="submission" date="2016-05" db="EMBL/GenBank/DDBJ databases">
        <authorList>
            <person name="Lavstsen T."/>
            <person name="Jespersen J.S."/>
        </authorList>
    </citation>
    <scope>NUCLEOTIDE SEQUENCE [LARGE SCALE GENOMIC DNA]</scope>
    <source>
        <strain evidence="1 2">B7-9</strain>
    </source>
</reference>
<evidence type="ECO:0000313" key="2">
    <source>
        <dbReference type="Proteomes" id="UP000220922"/>
    </source>
</evidence>
<protein>
    <submittedName>
        <fullName evidence="1">Uncharacterized protein</fullName>
    </submittedName>
</protein>
<comment type="caution">
    <text evidence="1">The sequence shown here is derived from an EMBL/GenBank/DDBJ whole genome shotgun (WGS) entry which is preliminary data.</text>
</comment>
<keyword evidence="2" id="KW-1185">Reference proteome</keyword>
<dbReference type="Proteomes" id="UP000220922">
    <property type="component" value="Unassembled WGS sequence"/>
</dbReference>